<comment type="caution">
    <text evidence="3">The sequence shown here is derived from an EMBL/GenBank/DDBJ whole genome shotgun (WGS) entry which is preliminary data.</text>
</comment>
<evidence type="ECO:0000256" key="2">
    <source>
        <dbReference type="SAM" id="Phobius"/>
    </source>
</evidence>
<keyword evidence="2" id="KW-0812">Transmembrane</keyword>
<feature type="compositionally biased region" description="Basic and acidic residues" evidence="1">
    <location>
        <begin position="535"/>
        <end position="545"/>
    </location>
</feature>
<gene>
    <name evidence="3" type="ORF">BCR35DRAFT_302102</name>
</gene>
<protein>
    <submittedName>
        <fullName evidence="3">Uncharacterized protein</fullName>
    </submittedName>
</protein>
<dbReference type="InParanoid" id="A0A1Y2FXW9"/>
<keyword evidence="4" id="KW-1185">Reference proteome</keyword>
<feature type="transmembrane region" description="Helical" evidence="2">
    <location>
        <begin position="194"/>
        <end position="217"/>
    </location>
</feature>
<dbReference type="PANTHER" id="PTHR46155">
    <property type="entry name" value="BIFUNCTIONAL INHIBITOR/LIPID-TRANSFER PROTEIN/SEED STORAGE 2S ALBUMIN SUPERFAMILY PROTEIN"/>
    <property type="match status" value="1"/>
</dbReference>
<reference evidence="3 4" key="1">
    <citation type="submission" date="2016-07" db="EMBL/GenBank/DDBJ databases">
        <title>Pervasive Adenine N6-methylation of Active Genes in Fungi.</title>
        <authorList>
            <consortium name="DOE Joint Genome Institute"/>
            <person name="Mondo S.J."/>
            <person name="Dannebaum R.O."/>
            <person name="Kuo R.C."/>
            <person name="Labutti K."/>
            <person name="Haridas S."/>
            <person name="Kuo A."/>
            <person name="Salamov A."/>
            <person name="Ahrendt S.R."/>
            <person name="Lipzen A."/>
            <person name="Sullivan W."/>
            <person name="Andreopoulos W.B."/>
            <person name="Clum A."/>
            <person name="Lindquist E."/>
            <person name="Daum C."/>
            <person name="Ramamoorthy G.K."/>
            <person name="Gryganskyi A."/>
            <person name="Culley D."/>
            <person name="Magnuson J.K."/>
            <person name="James T.Y."/>
            <person name="O'Malley M.A."/>
            <person name="Stajich J.E."/>
            <person name="Spatafora J.W."/>
            <person name="Visel A."/>
            <person name="Grigoriev I.V."/>
        </authorList>
    </citation>
    <scope>NUCLEOTIDE SEQUENCE [LARGE SCALE GENOMIC DNA]</scope>
    <source>
        <strain evidence="3 4">62-1032</strain>
    </source>
</reference>
<feature type="region of interest" description="Disordered" evidence="1">
    <location>
        <begin position="535"/>
        <end position="574"/>
    </location>
</feature>
<organism evidence="3 4">
    <name type="scientific">Leucosporidium creatinivorum</name>
    <dbReference type="NCBI Taxonomy" id="106004"/>
    <lineage>
        <taxon>Eukaryota</taxon>
        <taxon>Fungi</taxon>
        <taxon>Dikarya</taxon>
        <taxon>Basidiomycota</taxon>
        <taxon>Pucciniomycotina</taxon>
        <taxon>Microbotryomycetes</taxon>
        <taxon>Leucosporidiales</taxon>
        <taxon>Leucosporidium</taxon>
    </lineage>
</organism>
<sequence length="574" mass="59653">MHHAHGSDAHLHRRQRVAASAFSLVTDLSGGDSTTTAAPVATETTAAAVTTTEAAVTTTTTPAAVTTTTPAAVETTTTSAAPVTTTTTTPAEVTTSSTTTEPTTTSTTTTSSTTSTTSSSTTTSSSSTTPSTTSRMVTSVSSTSSSAAEETTAPLSTRTTVVVVNGKTSTSTGVASGTALANSNKSSDGPSTGAVVGIVAGALLGVVVIAAIIGYLLKKKRSRDDDEPSPFDRDEFRRTSAMLDDDVDVYAGGGSFGGSHHGHGDMMYNGGHSPQMSEYSMRELNRSNTSGSAGVLPGLARGGTLQNPRPPTAIMNHYNHQQMMPSFQPGQVVPSAVGGAAPYNAFNAAPSSDNGMALYGGYPVPQHQQAQLDRVGGLYAPQHAPQQAHVNEWPSQGYPAGPNGGWMPQQRSTSPMQSQQGHLERGPSNASAYSARSDGFGNGSAGMAPLPQAAMRGSPNASREGSSEGHGRPLSAVREDYDVEHEHHEADLSSRSGTPTNSNVQQTFFSHGREDSLEVGRPGSISTQLPRYEMMDQRERERAEQEWSGATGERQRRLSIRNGGLDDEDAYGGI</sequence>
<dbReference type="AlphaFoldDB" id="A0A1Y2FXW9"/>
<feature type="compositionally biased region" description="Polar residues" evidence="1">
    <location>
        <begin position="409"/>
        <end position="421"/>
    </location>
</feature>
<evidence type="ECO:0000313" key="3">
    <source>
        <dbReference type="EMBL" id="ORY88164.1"/>
    </source>
</evidence>
<feature type="compositionally biased region" description="Acidic residues" evidence="1">
    <location>
        <begin position="565"/>
        <end position="574"/>
    </location>
</feature>
<evidence type="ECO:0000256" key="1">
    <source>
        <dbReference type="SAM" id="MobiDB-lite"/>
    </source>
</evidence>
<keyword evidence="2" id="KW-1133">Transmembrane helix</keyword>
<dbReference type="OrthoDB" id="2536813at2759"/>
<feature type="region of interest" description="Disordered" evidence="1">
    <location>
        <begin position="51"/>
        <end position="159"/>
    </location>
</feature>
<feature type="compositionally biased region" description="Low complexity" evidence="1">
    <location>
        <begin position="51"/>
        <end position="153"/>
    </location>
</feature>
<evidence type="ECO:0000313" key="4">
    <source>
        <dbReference type="Proteomes" id="UP000193467"/>
    </source>
</evidence>
<accession>A0A1Y2FXW9</accession>
<name>A0A1Y2FXW9_9BASI</name>
<proteinExistence type="predicted"/>
<feature type="region of interest" description="Disordered" evidence="1">
    <location>
        <begin position="391"/>
        <end position="473"/>
    </location>
</feature>
<dbReference type="Proteomes" id="UP000193467">
    <property type="component" value="Unassembled WGS sequence"/>
</dbReference>
<dbReference type="PANTHER" id="PTHR46155:SF1">
    <property type="entry name" value="BIFUNCTIONAL INHIBITOR_LIPID-TRANSFER PROTEIN_SEED STORAGE 2S ALBUMIN SUPERFAMILY PROTEIN"/>
    <property type="match status" value="1"/>
</dbReference>
<dbReference type="CDD" id="cd12087">
    <property type="entry name" value="TM_EGFR-like"/>
    <property type="match status" value="1"/>
</dbReference>
<dbReference type="EMBL" id="MCGR01000012">
    <property type="protein sequence ID" value="ORY88164.1"/>
    <property type="molecule type" value="Genomic_DNA"/>
</dbReference>
<keyword evidence="2" id="KW-0472">Membrane</keyword>
<dbReference type="STRING" id="106004.A0A1Y2FXW9"/>